<name>A0A7H0VEE1_9FLAO</name>
<evidence type="ECO:0000313" key="2">
    <source>
        <dbReference type="Proteomes" id="UP000516305"/>
    </source>
</evidence>
<dbReference type="AlphaFoldDB" id="A0A7H0VEE1"/>
<reference evidence="1 2" key="1">
    <citation type="submission" date="2020-08" db="EMBL/GenBank/DDBJ databases">
        <title>Croceimicrobium hydrocarbonivorans gen. nov., sp. nov., a novel marine bacterium isolated from a bacterial consortium that degrades polyethylene terephthalate.</title>
        <authorList>
            <person name="Liu R."/>
        </authorList>
    </citation>
    <scope>NUCLEOTIDE SEQUENCE [LARGE SCALE GENOMIC DNA]</scope>
    <source>
        <strain evidence="1 2">A20-9</strain>
    </source>
</reference>
<protein>
    <recommendedName>
        <fullName evidence="3">Lipoprotein</fullName>
    </recommendedName>
</protein>
<proteinExistence type="predicted"/>
<sequence>MSRYLFGLSLALVLFSSSCKIQKNIPLDEHPYVPDIHAIVAHYDLSLGSLNPYEQNSLISFTDGSYVLEYVFDNRKGHPLNEVYYSYIMEHKTNVQEARNSLVDNISAFDEAFDPEVFKKKERPDLKLPGDEFYCTEYYRSGQPVGSLLVARFGNSVVTIYINATEKELEGFFMDFLFPYLESTALAKRKNYQSRTPLKTL</sequence>
<evidence type="ECO:0000313" key="1">
    <source>
        <dbReference type="EMBL" id="QNR24089.1"/>
    </source>
</evidence>
<dbReference type="Proteomes" id="UP000516305">
    <property type="component" value="Chromosome"/>
</dbReference>
<organism evidence="1 2">
    <name type="scientific">Croceimicrobium hydrocarbonivorans</name>
    <dbReference type="NCBI Taxonomy" id="2761580"/>
    <lineage>
        <taxon>Bacteria</taxon>
        <taxon>Pseudomonadati</taxon>
        <taxon>Bacteroidota</taxon>
        <taxon>Flavobacteriia</taxon>
        <taxon>Flavobacteriales</taxon>
        <taxon>Owenweeksiaceae</taxon>
        <taxon>Croceimicrobium</taxon>
    </lineage>
</organism>
<dbReference type="KEGG" id="chyd:H4K34_17225"/>
<evidence type="ECO:0008006" key="3">
    <source>
        <dbReference type="Google" id="ProtNLM"/>
    </source>
</evidence>
<keyword evidence="2" id="KW-1185">Reference proteome</keyword>
<dbReference type="EMBL" id="CP060139">
    <property type="protein sequence ID" value="QNR24089.1"/>
    <property type="molecule type" value="Genomic_DNA"/>
</dbReference>
<gene>
    <name evidence="1" type="ORF">H4K34_17225</name>
</gene>
<dbReference type="PROSITE" id="PS51257">
    <property type="entry name" value="PROKAR_LIPOPROTEIN"/>
    <property type="match status" value="1"/>
</dbReference>
<accession>A0A7H0VEE1</accession>
<dbReference type="RefSeq" id="WP_210758623.1">
    <property type="nucleotide sequence ID" value="NZ_CP060139.1"/>
</dbReference>